<dbReference type="EMBL" id="CP003805">
    <property type="protein sequence ID" value="AGF48273.1"/>
    <property type="molecule type" value="Genomic_DNA"/>
</dbReference>
<dbReference type="SUPFAM" id="SSF53335">
    <property type="entry name" value="S-adenosyl-L-methionine-dependent methyltransferases"/>
    <property type="match status" value="1"/>
</dbReference>
<sequence length="187" mass="21584">MIKNSIRIISGQYRNTKVTFPTMQGLRPTPNKVKGTLFNWISNYWNNNFTDKNVLDLFAGSGSLGFEAASRGTNFVQMVDNNKEAIIFIKKTIEKIKNKNIYIYYGDAIDFICKKNTKQFDLILLDPPFNQNILNQLWTLIPKTLKKSGIIYSESELDMMTPENFTLLKSNKSGMVYSKLMLYDHKI</sequence>
<dbReference type="InterPro" id="IPR004398">
    <property type="entry name" value="RNA_MeTrfase_RsmD"/>
</dbReference>
<dbReference type="Proteomes" id="UP000011541">
    <property type="component" value="Chromosome"/>
</dbReference>
<dbReference type="eggNOG" id="COG0742">
    <property type="taxonomic scope" value="Bacteria"/>
</dbReference>
<dbReference type="STRING" id="1208920.CONE_0493"/>
<dbReference type="PATRIC" id="fig|1208920.3.peg.257"/>
<organism evidence="3 4">
    <name type="scientific">Candidatus Kinetoplastidibacterium stringomonadis TCC290E</name>
    <dbReference type="NCBI Taxonomy" id="1208920"/>
    <lineage>
        <taxon>Bacteria</taxon>
        <taxon>Pseudomonadati</taxon>
        <taxon>Pseudomonadota</taxon>
        <taxon>Betaproteobacteria</taxon>
        <taxon>Candidatus Kinetoplastidibacterium</taxon>
    </lineage>
</organism>
<reference evidence="3 4" key="1">
    <citation type="journal article" date="2013" name="Genome Biol. Evol.">
        <title>Genome evolution and phylogenomic analysis of candidatus kinetoplastibacterium, the betaproteobacterial endosymbionts of strigomonas and angomonas.</title>
        <authorList>
            <person name="Alves J.M."/>
            <person name="Serrano M.G."/>
            <person name="Maia da Silva F."/>
            <person name="Voegtly L.J."/>
            <person name="Matveyev A.V."/>
            <person name="Teixeira M.M."/>
            <person name="Camargo E.P."/>
            <person name="Buck G.A."/>
        </authorList>
    </citation>
    <scope>NUCLEOTIDE SEQUENCE [LARGE SCALE GENOMIC DNA]</scope>
    <source>
        <strain evidence="3 4">TCC290E</strain>
    </source>
</reference>
<dbReference type="GO" id="GO:0008168">
    <property type="term" value="F:methyltransferase activity"/>
    <property type="evidence" value="ECO:0007669"/>
    <property type="project" value="UniProtKB-KW"/>
</dbReference>
<dbReference type="GO" id="GO:0003676">
    <property type="term" value="F:nucleic acid binding"/>
    <property type="evidence" value="ECO:0007669"/>
    <property type="project" value="InterPro"/>
</dbReference>
<dbReference type="NCBIfam" id="TIGR00095">
    <property type="entry name" value="16S rRNA (guanine(966)-N(2))-methyltransferase RsmD"/>
    <property type="match status" value="1"/>
</dbReference>
<dbReference type="OrthoDB" id="9803017at2"/>
<dbReference type="PANTHER" id="PTHR43542">
    <property type="entry name" value="METHYLTRANSFERASE"/>
    <property type="match status" value="1"/>
</dbReference>
<dbReference type="Pfam" id="PF03602">
    <property type="entry name" value="Cons_hypoth95"/>
    <property type="match status" value="1"/>
</dbReference>
<dbReference type="HOGENOM" id="CLU_075826_2_0_4"/>
<protein>
    <submittedName>
        <fullName evidence="3">N6-adenine-specific methylase</fullName>
    </submittedName>
</protein>
<dbReference type="PROSITE" id="PS00092">
    <property type="entry name" value="N6_MTASE"/>
    <property type="match status" value="1"/>
</dbReference>
<proteinExistence type="predicted"/>
<keyword evidence="4" id="KW-1185">Reference proteome</keyword>
<keyword evidence="1 3" id="KW-0489">Methyltransferase</keyword>
<accession>M1L6T2</accession>
<gene>
    <name evidence="3" type="ORF">CONE_0493</name>
</gene>
<keyword evidence="2" id="KW-0808">Transferase</keyword>
<dbReference type="Gene3D" id="3.40.50.150">
    <property type="entry name" value="Vaccinia Virus protein VP39"/>
    <property type="match status" value="1"/>
</dbReference>
<name>M1L6T2_9PROT</name>
<dbReference type="InterPro" id="IPR002052">
    <property type="entry name" value="DNA_methylase_N6_adenine_CS"/>
</dbReference>
<evidence type="ECO:0000313" key="3">
    <source>
        <dbReference type="EMBL" id="AGF48273.1"/>
    </source>
</evidence>
<dbReference type="PANTHER" id="PTHR43542:SF1">
    <property type="entry name" value="METHYLTRANSFERASE"/>
    <property type="match status" value="1"/>
</dbReference>
<evidence type="ECO:0000256" key="2">
    <source>
        <dbReference type="ARBA" id="ARBA00022679"/>
    </source>
</evidence>
<evidence type="ECO:0000313" key="4">
    <source>
        <dbReference type="Proteomes" id="UP000011541"/>
    </source>
</evidence>
<dbReference type="PIRSF" id="PIRSF004553">
    <property type="entry name" value="CHP00095"/>
    <property type="match status" value="1"/>
</dbReference>
<dbReference type="RefSeq" id="WP_015396960.1">
    <property type="nucleotide sequence ID" value="NC_020299.1"/>
</dbReference>
<dbReference type="KEGG" id="kon:CONE_0493"/>
<dbReference type="AlphaFoldDB" id="M1L6T2"/>
<dbReference type="InterPro" id="IPR029063">
    <property type="entry name" value="SAM-dependent_MTases_sf"/>
</dbReference>
<dbReference type="CDD" id="cd02440">
    <property type="entry name" value="AdoMet_MTases"/>
    <property type="match status" value="1"/>
</dbReference>
<evidence type="ECO:0000256" key="1">
    <source>
        <dbReference type="ARBA" id="ARBA00022603"/>
    </source>
</evidence>
<dbReference type="GO" id="GO:0031167">
    <property type="term" value="P:rRNA methylation"/>
    <property type="evidence" value="ECO:0007669"/>
    <property type="project" value="InterPro"/>
</dbReference>